<evidence type="ECO:0000256" key="1">
    <source>
        <dbReference type="ARBA" id="ARBA00004651"/>
    </source>
</evidence>
<protein>
    <submittedName>
        <fullName evidence="8">Transglycosylase</fullName>
    </submittedName>
</protein>
<evidence type="ECO:0000256" key="6">
    <source>
        <dbReference type="ARBA" id="ARBA00023136"/>
    </source>
</evidence>
<evidence type="ECO:0000256" key="7">
    <source>
        <dbReference type="SAM" id="Phobius"/>
    </source>
</evidence>
<proteinExistence type="inferred from homology"/>
<gene>
    <name evidence="8" type="ORF">PTE30175_03897</name>
</gene>
<comment type="subcellular location">
    <subcellularLocation>
        <location evidence="1">Cell membrane</location>
        <topology evidence="1">Multi-pass membrane protein</topology>
    </subcellularLocation>
</comment>
<accession>A0A5E4XNB7</accession>
<feature type="transmembrane region" description="Helical" evidence="7">
    <location>
        <begin position="59"/>
        <end position="78"/>
    </location>
</feature>
<evidence type="ECO:0000256" key="2">
    <source>
        <dbReference type="ARBA" id="ARBA00011006"/>
    </source>
</evidence>
<comment type="similarity">
    <text evidence="2">Belongs to the UPF0410 family.</text>
</comment>
<keyword evidence="4 7" id="KW-0812">Transmembrane</keyword>
<dbReference type="PANTHER" id="PTHR33884:SF7">
    <property type="entry name" value="BSL8023 PROTEIN"/>
    <property type="match status" value="1"/>
</dbReference>
<reference evidence="8 9" key="1">
    <citation type="submission" date="2019-08" db="EMBL/GenBank/DDBJ databases">
        <authorList>
            <person name="Peeters C."/>
        </authorList>
    </citation>
    <scope>NUCLEOTIDE SEQUENCE [LARGE SCALE GENOMIC DNA]</scope>
    <source>
        <strain evidence="8 9">LMG 30175</strain>
    </source>
</reference>
<evidence type="ECO:0000256" key="5">
    <source>
        <dbReference type="ARBA" id="ARBA00022989"/>
    </source>
</evidence>
<dbReference type="PANTHER" id="PTHR33884">
    <property type="entry name" value="UPF0410 PROTEIN YMGE"/>
    <property type="match status" value="1"/>
</dbReference>
<organism evidence="8 9">
    <name type="scientific">Pandoraea terrae</name>
    <dbReference type="NCBI Taxonomy" id="1537710"/>
    <lineage>
        <taxon>Bacteria</taxon>
        <taxon>Pseudomonadati</taxon>
        <taxon>Pseudomonadota</taxon>
        <taxon>Betaproteobacteria</taxon>
        <taxon>Burkholderiales</taxon>
        <taxon>Burkholderiaceae</taxon>
        <taxon>Pandoraea</taxon>
    </lineage>
</organism>
<dbReference type="EMBL" id="CABPRZ010000018">
    <property type="protein sequence ID" value="VVE37877.1"/>
    <property type="molecule type" value="Genomic_DNA"/>
</dbReference>
<evidence type="ECO:0000313" key="8">
    <source>
        <dbReference type="EMBL" id="VVE37877.1"/>
    </source>
</evidence>
<dbReference type="OrthoDB" id="9811343at2"/>
<name>A0A5E4XNB7_9BURK</name>
<dbReference type="InterPro" id="IPR007341">
    <property type="entry name" value="Transgly_assoc"/>
</dbReference>
<dbReference type="AlphaFoldDB" id="A0A5E4XNB7"/>
<dbReference type="GO" id="GO:0005886">
    <property type="term" value="C:plasma membrane"/>
    <property type="evidence" value="ECO:0007669"/>
    <property type="project" value="UniProtKB-SubCell"/>
</dbReference>
<keyword evidence="5 7" id="KW-1133">Transmembrane helix</keyword>
<keyword evidence="6 7" id="KW-0472">Membrane</keyword>
<dbReference type="RefSeq" id="WP_150698699.1">
    <property type="nucleotide sequence ID" value="NZ_CABPRZ010000018.1"/>
</dbReference>
<keyword evidence="9" id="KW-1185">Reference proteome</keyword>
<sequence>MGIIGTIVVGFIVGLIARALHPGRDQMGIIMTIVLGIGGALLAKYVGQFLHFYSEGQSAGWIASIIGAIVLLVIYGMVKRNTASS</sequence>
<evidence type="ECO:0000256" key="3">
    <source>
        <dbReference type="ARBA" id="ARBA00022475"/>
    </source>
</evidence>
<feature type="transmembrane region" description="Helical" evidence="7">
    <location>
        <begin position="29"/>
        <end position="47"/>
    </location>
</feature>
<dbReference type="Pfam" id="PF04226">
    <property type="entry name" value="Transgly_assoc"/>
    <property type="match status" value="1"/>
</dbReference>
<keyword evidence="3" id="KW-1003">Cell membrane</keyword>
<dbReference type="Proteomes" id="UP000414233">
    <property type="component" value="Unassembled WGS sequence"/>
</dbReference>
<evidence type="ECO:0000256" key="4">
    <source>
        <dbReference type="ARBA" id="ARBA00022692"/>
    </source>
</evidence>
<evidence type="ECO:0000313" key="9">
    <source>
        <dbReference type="Proteomes" id="UP000414233"/>
    </source>
</evidence>